<sequence>MIKVIACDMDGTLLGTDHKISETNLKAIHRAQEAGIRFMIATGRNFQGAIEELEGLELTCDYLVGSGAEVRTPDRQVIQRCAIPMELCRQVYQALEEFPVSIIFCSDKYDYRFGTPEEIEEGCFQQIQLFHLNMSREEILASDLYQRVKANNRRLLDLGELEEKGIPIYKIFLFSDDIPMLQEINRRLEGREGIAVSSSFITNVEITAAEAQKGPVLKQYIERLGYSMDEVMVLGDSLNDYSMLSMDFGATVAMENGVPEIKAAAKYVTKSNREDGVAYAIDRMLEGDWEALSP</sequence>
<dbReference type="GO" id="GO:0005829">
    <property type="term" value="C:cytosol"/>
    <property type="evidence" value="ECO:0007669"/>
    <property type="project" value="TreeGrafter"/>
</dbReference>
<dbReference type="PANTHER" id="PTHR10000">
    <property type="entry name" value="PHOSPHOSERINE PHOSPHATASE"/>
    <property type="match status" value="1"/>
</dbReference>
<reference evidence="1" key="1">
    <citation type="submission" date="2020-10" db="EMBL/GenBank/DDBJ databases">
        <authorList>
            <person name="Gilroy R."/>
        </authorList>
    </citation>
    <scope>NUCLEOTIDE SEQUENCE</scope>
    <source>
        <strain evidence="1">ChiSxjej1B13-7041</strain>
    </source>
</reference>
<organism evidence="1 2">
    <name type="scientific">Candidatus Egerieimonas intestinavium</name>
    <dbReference type="NCBI Taxonomy" id="2840777"/>
    <lineage>
        <taxon>Bacteria</taxon>
        <taxon>Bacillati</taxon>
        <taxon>Bacillota</taxon>
        <taxon>Clostridia</taxon>
        <taxon>Lachnospirales</taxon>
        <taxon>Lachnospiraceae</taxon>
        <taxon>Lachnospiraceae incertae sedis</taxon>
        <taxon>Candidatus Egerieimonas</taxon>
    </lineage>
</organism>
<keyword evidence="1" id="KW-0378">Hydrolase</keyword>
<dbReference type="InterPro" id="IPR006379">
    <property type="entry name" value="HAD-SF_hydro_IIB"/>
</dbReference>
<name>A0A9D1JF30_9FIRM</name>
<gene>
    <name evidence="1" type="ORF">IAB98_01270</name>
</gene>
<dbReference type="SFLD" id="SFLDS00003">
    <property type="entry name" value="Haloacid_Dehalogenase"/>
    <property type="match status" value="1"/>
</dbReference>
<dbReference type="Gene3D" id="3.40.50.1000">
    <property type="entry name" value="HAD superfamily/HAD-like"/>
    <property type="match status" value="1"/>
</dbReference>
<reference evidence="1" key="2">
    <citation type="journal article" date="2021" name="PeerJ">
        <title>Extensive microbial diversity within the chicken gut microbiome revealed by metagenomics and culture.</title>
        <authorList>
            <person name="Gilroy R."/>
            <person name="Ravi A."/>
            <person name="Getino M."/>
            <person name="Pursley I."/>
            <person name="Horton D.L."/>
            <person name="Alikhan N.F."/>
            <person name="Baker D."/>
            <person name="Gharbi K."/>
            <person name="Hall N."/>
            <person name="Watson M."/>
            <person name="Adriaenssens E.M."/>
            <person name="Foster-Nyarko E."/>
            <person name="Jarju S."/>
            <person name="Secka A."/>
            <person name="Antonio M."/>
            <person name="Oren A."/>
            <person name="Chaudhuri R.R."/>
            <person name="La Ragione R."/>
            <person name="Hildebrand F."/>
            <person name="Pallen M.J."/>
        </authorList>
    </citation>
    <scope>NUCLEOTIDE SEQUENCE</scope>
    <source>
        <strain evidence="1">ChiSxjej1B13-7041</strain>
    </source>
</reference>
<dbReference type="NCBIfam" id="TIGR01484">
    <property type="entry name" value="HAD-SF-IIB"/>
    <property type="match status" value="1"/>
</dbReference>
<accession>A0A9D1JF30</accession>
<dbReference type="SUPFAM" id="SSF56784">
    <property type="entry name" value="HAD-like"/>
    <property type="match status" value="1"/>
</dbReference>
<protein>
    <submittedName>
        <fullName evidence="1">HAD family hydrolase</fullName>
    </submittedName>
</protein>
<dbReference type="GO" id="GO:0000287">
    <property type="term" value="F:magnesium ion binding"/>
    <property type="evidence" value="ECO:0007669"/>
    <property type="project" value="TreeGrafter"/>
</dbReference>
<dbReference type="Pfam" id="PF08282">
    <property type="entry name" value="Hydrolase_3"/>
    <property type="match status" value="1"/>
</dbReference>
<dbReference type="Proteomes" id="UP000886841">
    <property type="component" value="Unassembled WGS sequence"/>
</dbReference>
<dbReference type="InterPro" id="IPR036412">
    <property type="entry name" value="HAD-like_sf"/>
</dbReference>
<dbReference type="SFLD" id="SFLDG01140">
    <property type="entry name" value="C2.B:_Phosphomannomutase_and_P"/>
    <property type="match status" value="1"/>
</dbReference>
<dbReference type="CDD" id="cd07516">
    <property type="entry name" value="HAD_Pase"/>
    <property type="match status" value="1"/>
</dbReference>
<dbReference type="InterPro" id="IPR000150">
    <property type="entry name" value="Cof"/>
</dbReference>
<evidence type="ECO:0000313" key="1">
    <source>
        <dbReference type="EMBL" id="HIR92036.1"/>
    </source>
</evidence>
<comment type="caution">
    <text evidence="1">The sequence shown here is derived from an EMBL/GenBank/DDBJ whole genome shotgun (WGS) entry which is preliminary data.</text>
</comment>
<dbReference type="InterPro" id="IPR023214">
    <property type="entry name" value="HAD_sf"/>
</dbReference>
<evidence type="ECO:0000313" key="2">
    <source>
        <dbReference type="Proteomes" id="UP000886841"/>
    </source>
</evidence>
<dbReference type="PANTHER" id="PTHR10000:SF55">
    <property type="entry name" value="5-AMINO-6-(5-PHOSPHO-D-RIBITYLAMINO)URACIL PHOSPHATASE YCSE"/>
    <property type="match status" value="1"/>
</dbReference>
<dbReference type="EMBL" id="DVHU01000011">
    <property type="protein sequence ID" value="HIR92036.1"/>
    <property type="molecule type" value="Genomic_DNA"/>
</dbReference>
<dbReference type="NCBIfam" id="TIGR00099">
    <property type="entry name" value="Cof-subfamily"/>
    <property type="match status" value="1"/>
</dbReference>
<dbReference type="GO" id="GO:0016791">
    <property type="term" value="F:phosphatase activity"/>
    <property type="evidence" value="ECO:0007669"/>
    <property type="project" value="TreeGrafter"/>
</dbReference>
<proteinExistence type="predicted"/>
<dbReference type="Gene3D" id="3.30.1240.10">
    <property type="match status" value="1"/>
</dbReference>
<dbReference type="AlphaFoldDB" id="A0A9D1JF30"/>